<dbReference type="PANTHER" id="PTHR44591">
    <property type="entry name" value="STRESS RESPONSE REGULATOR PROTEIN 1"/>
    <property type="match status" value="1"/>
</dbReference>
<evidence type="ECO:0000259" key="4">
    <source>
        <dbReference type="PROSITE" id="PS50110"/>
    </source>
</evidence>
<dbReference type="OrthoDB" id="7932149at2"/>
<dbReference type="AlphaFoldDB" id="A0A2S2CUD2"/>
<keyword evidence="1 3" id="KW-0597">Phosphoprotein</keyword>
<keyword evidence="6" id="KW-1185">Reference proteome</keyword>
<sequence length="139" mass="14741">MAILPDRTLVTPAPQAIGGTVIVVDDDASIVEGLALLLDGWGYEVLTAMTLAQLDDRLRQRPVLPDLVVADHFLPGGETGVQAVELVRSHAGRPVPAIILTGDTTPERETEAAALGCRLLHKPVQVAPLRDAVDALIRC</sequence>
<dbReference type="InterPro" id="IPR050595">
    <property type="entry name" value="Bact_response_regulator"/>
</dbReference>
<reference evidence="6" key="1">
    <citation type="submission" date="2018-05" db="EMBL/GenBank/DDBJ databases">
        <title>Azospirillum thermophila sp. nov., a novel isolated from hot spring.</title>
        <authorList>
            <person name="Zhao Z."/>
        </authorList>
    </citation>
    <scope>NUCLEOTIDE SEQUENCE [LARGE SCALE GENOMIC DNA]</scope>
    <source>
        <strain evidence="6">CFH 70021</strain>
    </source>
</reference>
<accession>A0A2S2CUD2</accession>
<dbReference type="PROSITE" id="PS50110">
    <property type="entry name" value="RESPONSE_REGULATORY"/>
    <property type="match status" value="1"/>
</dbReference>
<dbReference type="CDD" id="cd00156">
    <property type="entry name" value="REC"/>
    <property type="match status" value="1"/>
</dbReference>
<dbReference type="SMART" id="SM00448">
    <property type="entry name" value="REC"/>
    <property type="match status" value="1"/>
</dbReference>
<dbReference type="Gene3D" id="3.40.50.2300">
    <property type="match status" value="1"/>
</dbReference>
<feature type="modified residue" description="4-aspartylphosphate" evidence="3">
    <location>
        <position position="71"/>
    </location>
</feature>
<evidence type="ECO:0000313" key="6">
    <source>
        <dbReference type="Proteomes" id="UP000245629"/>
    </source>
</evidence>
<evidence type="ECO:0000256" key="1">
    <source>
        <dbReference type="ARBA" id="ARBA00022553"/>
    </source>
</evidence>
<dbReference type="GO" id="GO:0000160">
    <property type="term" value="P:phosphorelay signal transduction system"/>
    <property type="evidence" value="ECO:0007669"/>
    <property type="project" value="UniProtKB-KW"/>
</dbReference>
<evidence type="ECO:0000313" key="5">
    <source>
        <dbReference type="EMBL" id="AWK88079.1"/>
    </source>
</evidence>
<evidence type="ECO:0000256" key="3">
    <source>
        <dbReference type="PROSITE-ProRule" id="PRU00169"/>
    </source>
</evidence>
<keyword evidence="2" id="KW-0902">Two-component regulatory system</keyword>
<feature type="domain" description="Response regulatory" evidence="4">
    <location>
        <begin position="20"/>
        <end position="137"/>
    </location>
</feature>
<dbReference type="SUPFAM" id="SSF52172">
    <property type="entry name" value="CheY-like"/>
    <property type="match status" value="1"/>
</dbReference>
<gene>
    <name evidence="5" type="ORF">DEW08_17985</name>
</gene>
<dbReference type="InterPro" id="IPR001789">
    <property type="entry name" value="Sig_transdc_resp-reg_receiver"/>
</dbReference>
<organism evidence="5 6">
    <name type="scientific">Azospirillum thermophilum</name>
    <dbReference type="NCBI Taxonomy" id="2202148"/>
    <lineage>
        <taxon>Bacteria</taxon>
        <taxon>Pseudomonadati</taxon>
        <taxon>Pseudomonadota</taxon>
        <taxon>Alphaproteobacteria</taxon>
        <taxon>Rhodospirillales</taxon>
        <taxon>Azospirillaceae</taxon>
        <taxon>Azospirillum</taxon>
    </lineage>
</organism>
<protein>
    <submittedName>
        <fullName evidence="5">Response regulator</fullName>
    </submittedName>
</protein>
<dbReference type="EMBL" id="CP029353">
    <property type="protein sequence ID" value="AWK88079.1"/>
    <property type="molecule type" value="Genomic_DNA"/>
</dbReference>
<dbReference type="Proteomes" id="UP000245629">
    <property type="component" value="Chromosome 2"/>
</dbReference>
<name>A0A2S2CUD2_9PROT</name>
<evidence type="ECO:0000256" key="2">
    <source>
        <dbReference type="ARBA" id="ARBA00023012"/>
    </source>
</evidence>
<proteinExistence type="predicted"/>
<dbReference type="KEGG" id="azz:DEW08_17985"/>
<dbReference type="InterPro" id="IPR011006">
    <property type="entry name" value="CheY-like_superfamily"/>
</dbReference>
<dbReference type="PANTHER" id="PTHR44591:SF14">
    <property type="entry name" value="PROTEIN PILG"/>
    <property type="match status" value="1"/>
</dbReference>
<dbReference type="Pfam" id="PF00072">
    <property type="entry name" value="Response_reg"/>
    <property type="match status" value="1"/>
</dbReference>